<gene>
    <name evidence="9" type="ORF">SAMN05444487_10262</name>
</gene>
<dbReference type="InterPro" id="IPR035906">
    <property type="entry name" value="MetI-like_sf"/>
</dbReference>
<keyword evidence="3" id="KW-1003">Cell membrane</keyword>
<name>A0A1H2S0R3_9BACL</name>
<comment type="subcellular location">
    <subcellularLocation>
        <location evidence="1 7">Cell membrane</location>
        <topology evidence="1 7">Multi-pass membrane protein</topology>
    </subcellularLocation>
</comment>
<dbReference type="OrthoDB" id="9783295at2"/>
<evidence type="ECO:0000256" key="7">
    <source>
        <dbReference type="RuleBase" id="RU363032"/>
    </source>
</evidence>
<feature type="transmembrane region" description="Helical" evidence="7">
    <location>
        <begin position="30"/>
        <end position="50"/>
    </location>
</feature>
<dbReference type="PROSITE" id="PS50928">
    <property type="entry name" value="ABC_TM1"/>
    <property type="match status" value="1"/>
</dbReference>
<evidence type="ECO:0000256" key="4">
    <source>
        <dbReference type="ARBA" id="ARBA00022692"/>
    </source>
</evidence>
<dbReference type="RefSeq" id="WP_091735631.1">
    <property type="nucleotide sequence ID" value="NZ_FNNQ01000002.1"/>
</dbReference>
<organism evidence="9 10">
    <name type="scientific">Marininema mesophilum</name>
    <dbReference type="NCBI Taxonomy" id="1048340"/>
    <lineage>
        <taxon>Bacteria</taxon>
        <taxon>Bacillati</taxon>
        <taxon>Bacillota</taxon>
        <taxon>Bacilli</taxon>
        <taxon>Bacillales</taxon>
        <taxon>Thermoactinomycetaceae</taxon>
        <taxon>Marininema</taxon>
    </lineage>
</organism>
<dbReference type="AlphaFoldDB" id="A0A1H2S0R3"/>
<evidence type="ECO:0000313" key="9">
    <source>
        <dbReference type="EMBL" id="SDW25080.1"/>
    </source>
</evidence>
<keyword evidence="4 7" id="KW-0812">Transmembrane</keyword>
<dbReference type="GO" id="GO:0005886">
    <property type="term" value="C:plasma membrane"/>
    <property type="evidence" value="ECO:0007669"/>
    <property type="project" value="UniProtKB-SubCell"/>
</dbReference>
<evidence type="ECO:0000256" key="2">
    <source>
        <dbReference type="ARBA" id="ARBA00022448"/>
    </source>
</evidence>
<feature type="transmembrane region" description="Helical" evidence="7">
    <location>
        <begin position="245"/>
        <end position="267"/>
    </location>
</feature>
<dbReference type="CDD" id="cd06261">
    <property type="entry name" value="TM_PBP2"/>
    <property type="match status" value="1"/>
</dbReference>
<feature type="domain" description="ABC transmembrane type-1" evidence="8">
    <location>
        <begin position="80"/>
        <end position="264"/>
    </location>
</feature>
<dbReference type="PANTHER" id="PTHR30151:SF19">
    <property type="entry name" value="ABC TRANSPORTER PERMEASE"/>
    <property type="match status" value="1"/>
</dbReference>
<keyword evidence="6 7" id="KW-0472">Membrane</keyword>
<reference evidence="9 10" key="1">
    <citation type="submission" date="2016-10" db="EMBL/GenBank/DDBJ databases">
        <authorList>
            <person name="de Groot N.N."/>
        </authorList>
    </citation>
    <scope>NUCLEOTIDE SEQUENCE [LARGE SCALE GENOMIC DNA]</scope>
    <source>
        <strain evidence="9 10">DSM 45610</strain>
    </source>
</reference>
<dbReference type="InterPro" id="IPR000515">
    <property type="entry name" value="MetI-like"/>
</dbReference>
<dbReference type="GO" id="GO:0055085">
    <property type="term" value="P:transmembrane transport"/>
    <property type="evidence" value="ECO:0007669"/>
    <property type="project" value="InterPro"/>
</dbReference>
<dbReference type="STRING" id="1048340.SAMN05444487_10262"/>
<keyword evidence="2 7" id="KW-0813">Transport</keyword>
<evidence type="ECO:0000259" key="8">
    <source>
        <dbReference type="PROSITE" id="PS50928"/>
    </source>
</evidence>
<dbReference type="SUPFAM" id="SSF161098">
    <property type="entry name" value="MetI-like"/>
    <property type="match status" value="1"/>
</dbReference>
<dbReference type="Gene3D" id="1.10.3720.10">
    <property type="entry name" value="MetI-like"/>
    <property type="match status" value="1"/>
</dbReference>
<keyword evidence="5 7" id="KW-1133">Transmembrane helix</keyword>
<evidence type="ECO:0000313" key="10">
    <source>
        <dbReference type="Proteomes" id="UP000198534"/>
    </source>
</evidence>
<proteinExistence type="inferred from homology"/>
<protein>
    <submittedName>
        <fullName evidence="9">NitT/TauT family transport system permease protein</fullName>
    </submittedName>
</protein>
<sequence>MNQRWTHWLSRGAHSPIHATYLAKLRIRDCWVIITRIALLLFILIGWEWATKVGWLDPFLFGSPGRIYELFLQMASTGDLFRDMGITTLETIGGFILGTTAGVSLASLIWASPFLSRVLDPYLVVLNSMPKVALGPLFIVTIGAGFASILAMAVAITIVITTLVIHTAYQNVSSDYHRLARSFGASRRQLFTTIIFPACIPDMIAALKVNVGLAWVGVIVGEFLVAKEGLGYLIIYGFQVFNLNLVMLSLLLIALCATVMYLIVNYLERRLMRHRNLEC</sequence>
<dbReference type="Pfam" id="PF00528">
    <property type="entry name" value="BPD_transp_1"/>
    <property type="match status" value="1"/>
</dbReference>
<evidence type="ECO:0000256" key="6">
    <source>
        <dbReference type="ARBA" id="ARBA00023136"/>
    </source>
</evidence>
<keyword evidence="10" id="KW-1185">Reference proteome</keyword>
<feature type="transmembrane region" description="Helical" evidence="7">
    <location>
        <begin position="214"/>
        <end position="239"/>
    </location>
</feature>
<dbReference type="EMBL" id="FNNQ01000002">
    <property type="protein sequence ID" value="SDW25080.1"/>
    <property type="molecule type" value="Genomic_DNA"/>
</dbReference>
<dbReference type="PANTHER" id="PTHR30151">
    <property type="entry name" value="ALKANE SULFONATE ABC TRANSPORTER-RELATED, MEMBRANE SUBUNIT"/>
    <property type="match status" value="1"/>
</dbReference>
<feature type="transmembrane region" description="Helical" evidence="7">
    <location>
        <begin position="136"/>
        <end position="169"/>
    </location>
</feature>
<accession>A0A1H2S0R3</accession>
<feature type="transmembrane region" description="Helical" evidence="7">
    <location>
        <begin position="92"/>
        <end position="115"/>
    </location>
</feature>
<dbReference type="Proteomes" id="UP000198534">
    <property type="component" value="Unassembled WGS sequence"/>
</dbReference>
<evidence type="ECO:0000256" key="5">
    <source>
        <dbReference type="ARBA" id="ARBA00022989"/>
    </source>
</evidence>
<evidence type="ECO:0000256" key="1">
    <source>
        <dbReference type="ARBA" id="ARBA00004651"/>
    </source>
</evidence>
<comment type="similarity">
    <text evidence="7">Belongs to the binding-protein-dependent transport system permease family.</text>
</comment>
<evidence type="ECO:0000256" key="3">
    <source>
        <dbReference type="ARBA" id="ARBA00022475"/>
    </source>
</evidence>